<proteinExistence type="predicted"/>
<name>A0A0A3J4D6_9BACL</name>
<dbReference type="EMBL" id="JPVQ01000003">
    <property type="protein sequence ID" value="KGR91879.1"/>
    <property type="molecule type" value="Genomic_DNA"/>
</dbReference>
<dbReference type="CDD" id="cd15787">
    <property type="entry name" value="YycH_N"/>
    <property type="match status" value="1"/>
</dbReference>
<dbReference type="OrthoDB" id="2382185at2"/>
<comment type="caution">
    <text evidence="3">The sequence shown here is derived from an EMBL/GenBank/DDBJ whole genome shotgun (WGS) entry which is preliminary data.</text>
</comment>
<gene>
    <name evidence="3" type="ORF">CD30_02935</name>
</gene>
<accession>A0A0A3J4D6</accession>
<organism evidence="3 4">
    <name type="scientific">Ureibacillus massiliensis 4400831 = CIP 108448 = CCUG 49529</name>
    <dbReference type="NCBI Taxonomy" id="1211035"/>
    <lineage>
        <taxon>Bacteria</taxon>
        <taxon>Bacillati</taxon>
        <taxon>Bacillota</taxon>
        <taxon>Bacilli</taxon>
        <taxon>Bacillales</taxon>
        <taxon>Caryophanaceae</taxon>
        <taxon>Ureibacillus</taxon>
    </lineage>
</organism>
<sequence length="443" mass="51233">MGLKYIEHIKSIALTILVLLSLLLTFSIWSYTPNLQIIEETPVNQISVGSEKVIEDVIKPYRILFHEGDNFFGTVTSTEIDEIMGKISNWKSSGFQFVQSNLTDEKLNNLLKNDKRITLFYESEVPLNAINSVMFFSEQEIPNISFNRLIIDWNKLSVNNTITIYLASRENGTLYSTDIHVSEEQFVNSIVVPSRNLGTYQEVERAKGLSLYVPTNEFDLLKYTYYIDEISPETFKNILFVEPSIVQRNIESPISERYIDSMALMTVDTNSKIFNYVYPASESYEDISPSKLLKNSFEFVNEHGGFTGDYRYKNMNAPRHLVEYQLYLQGLPVYSNVTLTRISITWGEKQIFRYRRPYYLLDMDISSEKYLTSLPSGTEMIERISQSQNIQLANIDELYIGYYLTQNDNKLLYTLEPSWIAIINGVWTRLTPEVLGGDEYGLE</sequence>
<evidence type="ECO:0000256" key="1">
    <source>
        <dbReference type="SAM" id="Phobius"/>
    </source>
</evidence>
<dbReference type="Gene3D" id="3.10.450.310">
    <property type="match status" value="1"/>
</dbReference>
<evidence type="ECO:0000313" key="4">
    <source>
        <dbReference type="Proteomes" id="UP000030595"/>
    </source>
</evidence>
<feature type="transmembrane region" description="Helical" evidence="1">
    <location>
        <begin position="12"/>
        <end position="31"/>
    </location>
</feature>
<keyword evidence="1" id="KW-0472">Membrane</keyword>
<keyword evidence="4" id="KW-1185">Reference proteome</keyword>
<dbReference type="InterPro" id="IPR042274">
    <property type="entry name" value="YycH/YycI_2"/>
</dbReference>
<keyword evidence="1" id="KW-1133">Transmembrane helix</keyword>
<keyword evidence="1" id="KW-0812">Transmembrane</keyword>
<feature type="domain" description="Regulatory protein YycH" evidence="2">
    <location>
        <begin position="7"/>
        <end position="431"/>
    </location>
</feature>
<protein>
    <submittedName>
        <fullName evidence="3">Regulatory protein</fullName>
    </submittedName>
</protein>
<dbReference type="AlphaFoldDB" id="A0A0A3J4D6"/>
<dbReference type="Gene3D" id="3.30.310.160">
    <property type="entry name" value="YycH protein, domain 2"/>
    <property type="match status" value="1"/>
</dbReference>
<dbReference type="Proteomes" id="UP000030595">
    <property type="component" value="Unassembled WGS sequence"/>
</dbReference>
<reference evidence="3 4" key="1">
    <citation type="submission" date="2014-02" db="EMBL/GenBank/DDBJ databases">
        <title>Draft genome sequence of Lysinibacillus massiliensis CCUG 49529.</title>
        <authorList>
            <person name="Zhang F."/>
            <person name="Wang G."/>
            <person name="Zhang L."/>
        </authorList>
    </citation>
    <scope>NUCLEOTIDE SEQUENCE [LARGE SCALE GENOMIC DNA]</scope>
    <source>
        <strain evidence="3 4">CCUG 49529</strain>
    </source>
</reference>
<dbReference type="Pfam" id="PF07435">
    <property type="entry name" value="YycH"/>
    <property type="match status" value="1"/>
</dbReference>
<evidence type="ECO:0000259" key="2">
    <source>
        <dbReference type="Pfam" id="PF07435"/>
    </source>
</evidence>
<dbReference type="RefSeq" id="WP_052126024.1">
    <property type="nucleotide sequence ID" value="NZ_AVCZ01000003.1"/>
</dbReference>
<dbReference type="eggNOG" id="COG4863">
    <property type="taxonomic scope" value="Bacteria"/>
</dbReference>
<evidence type="ECO:0000313" key="3">
    <source>
        <dbReference type="EMBL" id="KGR91879.1"/>
    </source>
</evidence>
<dbReference type="InterPro" id="IPR009996">
    <property type="entry name" value="YycH"/>
</dbReference>